<evidence type="ECO:0000256" key="7">
    <source>
        <dbReference type="ARBA" id="ARBA00023277"/>
    </source>
</evidence>
<evidence type="ECO:0000256" key="4">
    <source>
        <dbReference type="ARBA" id="ARBA00022741"/>
    </source>
</evidence>
<dbReference type="PROSITE" id="PS00933">
    <property type="entry name" value="FGGY_KINASES_1"/>
    <property type="match status" value="1"/>
</dbReference>
<dbReference type="GO" id="GO:0005524">
    <property type="term" value="F:ATP binding"/>
    <property type="evidence" value="ECO:0007669"/>
    <property type="project" value="UniProtKB-UniRule"/>
</dbReference>
<evidence type="ECO:0000256" key="6">
    <source>
        <dbReference type="ARBA" id="ARBA00022840"/>
    </source>
</evidence>
<feature type="binding site" evidence="8">
    <location>
        <begin position="81"/>
        <end position="82"/>
    </location>
    <ligand>
        <name>substrate</name>
    </ligand>
</feature>
<dbReference type="GO" id="GO:0004856">
    <property type="term" value="F:D-xylulokinase activity"/>
    <property type="evidence" value="ECO:0007669"/>
    <property type="project" value="UniProtKB-UniRule"/>
</dbReference>
<dbReference type="HAMAP" id="MF_02220">
    <property type="entry name" value="XylB"/>
    <property type="match status" value="1"/>
</dbReference>
<dbReference type="InterPro" id="IPR018483">
    <property type="entry name" value="Carb_kinase_FGGY_CS"/>
</dbReference>
<keyword evidence="3 8" id="KW-0808">Transferase</keyword>
<dbReference type="InterPro" id="IPR000577">
    <property type="entry name" value="Carb_kinase_FGGY"/>
</dbReference>
<dbReference type="PANTHER" id="PTHR43095:SF5">
    <property type="entry name" value="XYLULOSE KINASE"/>
    <property type="match status" value="1"/>
</dbReference>
<reference evidence="13 14" key="1">
    <citation type="journal article" date="2015" name="Microbiome">
        <title>Genomic resolution of linkages in carbon, nitrogen, and sulfur cycling among widespread estuary sediment bacteria.</title>
        <authorList>
            <person name="Baker B.J."/>
            <person name="Lazar C.S."/>
            <person name="Teske A.P."/>
            <person name="Dick G.J."/>
        </authorList>
    </citation>
    <scope>NUCLEOTIDE SEQUENCE [LARGE SCALE GENOMIC DNA]</scope>
    <source>
        <strain evidence="13">DG_56</strain>
    </source>
</reference>
<dbReference type="PIRSF" id="PIRSF000538">
    <property type="entry name" value="GlpK"/>
    <property type="match status" value="1"/>
</dbReference>
<dbReference type="SUPFAM" id="SSF53067">
    <property type="entry name" value="Actin-like ATPase domain"/>
    <property type="match status" value="2"/>
</dbReference>
<dbReference type="GO" id="GO:0005998">
    <property type="term" value="P:xylulose catabolic process"/>
    <property type="evidence" value="ECO:0007669"/>
    <property type="project" value="UniProtKB-UniRule"/>
</dbReference>
<evidence type="ECO:0000259" key="12">
    <source>
        <dbReference type="Pfam" id="PF02782"/>
    </source>
</evidence>
<dbReference type="GO" id="GO:0042732">
    <property type="term" value="P:D-xylose metabolic process"/>
    <property type="evidence" value="ECO:0007669"/>
    <property type="project" value="UniProtKB-KW"/>
</dbReference>
<evidence type="ECO:0000256" key="3">
    <source>
        <dbReference type="ARBA" id="ARBA00022679"/>
    </source>
</evidence>
<dbReference type="Pfam" id="PF00370">
    <property type="entry name" value="FGGY_N"/>
    <property type="match status" value="1"/>
</dbReference>
<organism evidence="13 14">
    <name type="scientific">candidate division KD3-62 bacterium DG_56</name>
    <dbReference type="NCBI Taxonomy" id="1704032"/>
    <lineage>
        <taxon>Bacteria</taxon>
        <taxon>candidate division KD3-62</taxon>
    </lineage>
</organism>
<evidence type="ECO:0000256" key="9">
    <source>
        <dbReference type="RuleBase" id="RU003733"/>
    </source>
</evidence>
<feature type="domain" description="Carbohydrate kinase FGGY N-terminal" evidence="11">
    <location>
        <begin position="3"/>
        <end position="247"/>
    </location>
</feature>
<evidence type="ECO:0000259" key="11">
    <source>
        <dbReference type="Pfam" id="PF00370"/>
    </source>
</evidence>
<comment type="catalytic activity">
    <reaction evidence="8 10">
        <text>D-xylulose + ATP = D-xylulose 5-phosphate + ADP + H(+)</text>
        <dbReference type="Rhea" id="RHEA:10964"/>
        <dbReference type="ChEBI" id="CHEBI:15378"/>
        <dbReference type="ChEBI" id="CHEBI:17140"/>
        <dbReference type="ChEBI" id="CHEBI:30616"/>
        <dbReference type="ChEBI" id="CHEBI:57737"/>
        <dbReference type="ChEBI" id="CHEBI:456216"/>
        <dbReference type="EC" id="2.7.1.17"/>
    </reaction>
</comment>
<keyword evidence="4 8" id="KW-0547">Nucleotide-binding</keyword>
<sequence length="511" mass="55409">MDYLIGIDIGTTGTKTLLIDDSGKVMASATYEYPLHTPKPLWAEQDPADWWQATVSSIREVFNRCGVSPSDIKGIGLSGQMHGAVLLDAHNEVLRPAILWCDQRTGEQCEWITREAGESVVVEETCNPVLTGFTAPKIVWVKQNEPEIYSRVRKILLPKDYVRFRLTGEFATEVSDASGTSLLNVRERRWSQKMLAAVGITEDMLPTVFESPEVSGRITAEVAHDTLLAEGTPVVGGGGDQAAGGVGNGIVEPGVVSSTTGTSGVVFAYMDEPITDPQLRTHTFCHAVPGKWHVMGVMLSAGGSLRWFRDALGQPEKEEAARRAVDPYEVLLEPAAEVEPGCEGLIFLPYLTGERTPYPDPDARGAFFGLTLRHTKAHLTRSVLEGVAYGLRDSFEILREMGLPIEQVRASGGGARSALWRQIQADVAGAELVTINVDEGPAFGVALLAGVGAGIYPSVQDACARTIRVQERTAVDRGRVAVYARYYPIYRALYQSLKSQFKAVSQAVSAS</sequence>
<evidence type="ECO:0000313" key="13">
    <source>
        <dbReference type="EMBL" id="KPJ63872.1"/>
    </source>
</evidence>
<feature type="domain" description="Carbohydrate kinase FGGY C-terminal" evidence="12">
    <location>
        <begin position="258"/>
        <end position="452"/>
    </location>
</feature>
<dbReference type="InterPro" id="IPR006000">
    <property type="entry name" value="Xylulokinase"/>
</dbReference>
<evidence type="ECO:0000256" key="5">
    <source>
        <dbReference type="ARBA" id="ARBA00022777"/>
    </source>
</evidence>
<comment type="similarity">
    <text evidence="1 8 9">Belongs to the FGGY kinase family.</text>
</comment>
<proteinExistence type="inferred from homology"/>
<dbReference type="PANTHER" id="PTHR43095">
    <property type="entry name" value="SUGAR KINASE"/>
    <property type="match status" value="1"/>
</dbReference>
<dbReference type="Proteomes" id="UP000052020">
    <property type="component" value="Unassembled WGS sequence"/>
</dbReference>
<evidence type="ECO:0000256" key="8">
    <source>
        <dbReference type="HAMAP-Rule" id="MF_02220"/>
    </source>
</evidence>
<dbReference type="Pfam" id="PF02782">
    <property type="entry name" value="FGGY_C"/>
    <property type="match status" value="1"/>
</dbReference>
<dbReference type="NCBIfam" id="TIGR01312">
    <property type="entry name" value="XylB"/>
    <property type="match status" value="1"/>
</dbReference>
<accession>A0A0S7XN21</accession>
<dbReference type="Gene3D" id="3.30.420.40">
    <property type="match status" value="2"/>
</dbReference>
<keyword evidence="5 8" id="KW-0418">Kinase</keyword>
<comment type="function">
    <text evidence="8">Catalyzes the phosphorylation of D-xylulose to D-xylulose 5-phosphate.</text>
</comment>
<name>A0A0S7XN21_9BACT</name>
<gene>
    <name evidence="8 10" type="primary">xylB</name>
    <name evidence="13" type="ORF">AMK68_02925</name>
</gene>
<feature type="site" description="Important for activity" evidence="8">
    <location>
        <position position="8"/>
    </location>
</feature>
<keyword evidence="6 8" id="KW-0067">ATP-binding</keyword>
<dbReference type="InterPro" id="IPR018485">
    <property type="entry name" value="FGGY_C"/>
</dbReference>
<dbReference type="EMBL" id="LIZY01000057">
    <property type="protein sequence ID" value="KPJ63872.1"/>
    <property type="molecule type" value="Genomic_DNA"/>
</dbReference>
<dbReference type="InterPro" id="IPR018484">
    <property type="entry name" value="FGGY_N"/>
</dbReference>
<dbReference type="PATRIC" id="fig|1704032.3.peg.401"/>
<evidence type="ECO:0000256" key="2">
    <source>
        <dbReference type="ARBA" id="ARBA00022629"/>
    </source>
</evidence>
<protein>
    <recommendedName>
        <fullName evidence="8 10">Xylulose kinase</fullName>
        <shortName evidence="8 10">Xylulokinase</shortName>
        <ecNumber evidence="8 10">2.7.1.17</ecNumber>
    </recommendedName>
</protein>
<comment type="caution">
    <text evidence="13">The sequence shown here is derived from an EMBL/GenBank/DDBJ whole genome shotgun (WGS) entry which is preliminary data.</text>
</comment>
<evidence type="ECO:0000313" key="14">
    <source>
        <dbReference type="Proteomes" id="UP000052020"/>
    </source>
</evidence>
<dbReference type="InterPro" id="IPR050406">
    <property type="entry name" value="FGGY_Carb_Kinase"/>
</dbReference>
<dbReference type="EC" id="2.7.1.17" evidence="8 10"/>
<dbReference type="InterPro" id="IPR043129">
    <property type="entry name" value="ATPase_NBD"/>
</dbReference>
<evidence type="ECO:0000256" key="1">
    <source>
        <dbReference type="ARBA" id="ARBA00009156"/>
    </source>
</evidence>
<dbReference type="CDD" id="cd07808">
    <property type="entry name" value="ASKHA_NBD_FGGY_EcXK-like"/>
    <property type="match status" value="1"/>
</dbReference>
<dbReference type="AlphaFoldDB" id="A0A0S7XN21"/>
<keyword evidence="7 8" id="KW-0119">Carbohydrate metabolism</keyword>
<dbReference type="PROSITE" id="PS00445">
    <property type="entry name" value="FGGY_KINASES_2"/>
    <property type="match status" value="1"/>
</dbReference>
<keyword evidence="2 8" id="KW-0859">Xylose metabolism</keyword>
<feature type="active site" description="Proton acceptor" evidence="8">
    <location>
        <position position="240"/>
    </location>
</feature>
<evidence type="ECO:0000256" key="10">
    <source>
        <dbReference type="RuleBase" id="RU364073"/>
    </source>
</evidence>